<dbReference type="VEuPathDB" id="FungiDB:ASPVEDRAFT_33622"/>
<evidence type="ECO:0000313" key="2">
    <source>
        <dbReference type="EMBL" id="OJJ07400.1"/>
    </source>
</evidence>
<proteinExistence type="predicted"/>
<keyword evidence="1" id="KW-0812">Transmembrane</keyword>
<reference evidence="3" key="1">
    <citation type="journal article" date="2017" name="Genome Biol.">
        <title>Comparative genomics reveals high biological diversity and specific adaptations in the industrially and medically important fungal genus Aspergillus.</title>
        <authorList>
            <person name="de Vries R.P."/>
            <person name="Riley R."/>
            <person name="Wiebenga A."/>
            <person name="Aguilar-Osorio G."/>
            <person name="Amillis S."/>
            <person name="Uchima C.A."/>
            <person name="Anderluh G."/>
            <person name="Asadollahi M."/>
            <person name="Askin M."/>
            <person name="Barry K."/>
            <person name="Battaglia E."/>
            <person name="Bayram O."/>
            <person name="Benocci T."/>
            <person name="Braus-Stromeyer S.A."/>
            <person name="Caldana C."/>
            <person name="Canovas D."/>
            <person name="Cerqueira G.C."/>
            <person name="Chen F."/>
            <person name="Chen W."/>
            <person name="Choi C."/>
            <person name="Clum A."/>
            <person name="Dos Santos R.A."/>
            <person name="Damasio A.R."/>
            <person name="Diallinas G."/>
            <person name="Emri T."/>
            <person name="Fekete E."/>
            <person name="Flipphi M."/>
            <person name="Freyberg S."/>
            <person name="Gallo A."/>
            <person name="Gournas C."/>
            <person name="Habgood R."/>
            <person name="Hainaut M."/>
            <person name="Harispe M.L."/>
            <person name="Henrissat B."/>
            <person name="Hilden K.S."/>
            <person name="Hope R."/>
            <person name="Hossain A."/>
            <person name="Karabika E."/>
            <person name="Karaffa L."/>
            <person name="Karanyi Z."/>
            <person name="Krasevec N."/>
            <person name="Kuo A."/>
            <person name="Kusch H."/>
            <person name="LaButti K."/>
            <person name="Lagendijk E.L."/>
            <person name="Lapidus A."/>
            <person name="Levasseur A."/>
            <person name="Lindquist E."/>
            <person name="Lipzen A."/>
            <person name="Logrieco A.F."/>
            <person name="MacCabe A."/>
            <person name="Maekelae M.R."/>
            <person name="Malavazi I."/>
            <person name="Melin P."/>
            <person name="Meyer V."/>
            <person name="Mielnichuk N."/>
            <person name="Miskei M."/>
            <person name="Molnar A.P."/>
            <person name="Mule G."/>
            <person name="Ngan C.Y."/>
            <person name="Orejas M."/>
            <person name="Orosz E."/>
            <person name="Ouedraogo J.P."/>
            <person name="Overkamp K.M."/>
            <person name="Park H.-S."/>
            <person name="Perrone G."/>
            <person name="Piumi F."/>
            <person name="Punt P.J."/>
            <person name="Ram A.F."/>
            <person name="Ramon A."/>
            <person name="Rauscher S."/>
            <person name="Record E."/>
            <person name="Riano-Pachon D.M."/>
            <person name="Robert V."/>
            <person name="Roehrig J."/>
            <person name="Ruller R."/>
            <person name="Salamov A."/>
            <person name="Salih N.S."/>
            <person name="Samson R.A."/>
            <person name="Sandor E."/>
            <person name="Sanguinetti M."/>
            <person name="Schuetze T."/>
            <person name="Sepcic K."/>
            <person name="Shelest E."/>
            <person name="Sherlock G."/>
            <person name="Sophianopoulou V."/>
            <person name="Squina F.M."/>
            <person name="Sun H."/>
            <person name="Susca A."/>
            <person name="Todd R.B."/>
            <person name="Tsang A."/>
            <person name="Unkles S.E."/>
            <person name="van de Wiele N."/>
            <person name="van Rossen-Uffink D."/>
            <person name="Oliveira J.V."/>
            <person name="Vesth T.C."/>
            <person name="Visser J."/>
            <person name="Yu J.-H."/>
            <person name="Zhou M."/>
            <person name="Andersen M.R."/>
            <person name="Archer D.B."/>
            <person name="Baker S.E."/>
            <person name="Benoit I."/>
            <person name="Brakhage A.A."/>
            <person name="Braus G.H."/>
            <person name="Fischer R."/>
            <person name="Frisvad J.C."/>
            <person name="Goldman G.H."/>
            <person name="Houbraken J."/>
            <person name="Oakley B."/>
            <person name="Pocsi I."/>
            <person name="Scazzocchio C."/>
            <person name="Seiboth B."/>
            <person name="vanKuyk P.A."/>
            <person name="Wortman J."/>
            <person name="Dyer P.S."/>
            <person name="Grigoriev I.V."/>
        </authorList>
    </citation>
    <scope>NUCLEOTIDE SEQUENCE [LARGE SCALE GENOMIC DNA]</scope>
    <source>
        <strain evidence="3">CBS 583.65</strain>
    </source>
</reference>
<keyword evidence="1" id="KW-0472">Membrane</keyword>
<sequence>MSLDRSILEYPVPLTTQTEIANRFWTPGHVPVEYLRLYFQYYAEQCRIVFQSHKMRLPLKQHQDLVEITTHILGNASRSDIKERLIGKYDAADGTLDDALDASIDLAVRLVFMLDVGEFPNAFSGRRKLVWLCGPIQEFMQQTFPVQRKLSHSGLKLGRDFNVSSMVRIAGFNIELTTNLADHLRLRDADRTIMIFHHASFLRSQQQSSFFPTHFIDETLATLALLFPQGDRACKKWYNKQDQVDDLDHGVLNCGSAQRRIDTYRYWHDRLVMLKEEFDESRPSTLSQWWNDRREGTQWYTLWVAIVLTLLFGLIQSIVGAMQLYKAYYP</sequence>
<evidence type="ECO:0000256" key="1">
    <source>
        <dbReference type="SAM" id="Phobius"/>
    </source>
</evidence>
<dbReference type="STRING" id="1036611.A0A1L9Q0W9"/>
<organism evidence="2 3">
    <name type="scientific">Aspergillus versicolor CBS 583.65</name>
    <dbReference type="NCBI Taxonomy" id="1036611"/>
    <lineage>
        <taxon>Eukaryota</taxon>
        <taxon>Fungi</taxon>
        <taxon>Dikarya</taxon>
        <taxon>Ascomycota</taxon>
        <taxon>Pezizomycotina</taxon>
        <taxon>Eurotiomycetes</taxon>
        <taxon>Eurotiomycetidae</taxon>
        <taxon>Eurotiales</taxon>
        <taxon>Aspergillaceae</taxon>
        <taxon>Aspergillus</taxon>
        <taxon>Aspergillus subgen. Nidulantes</taxon>
    </lineage>
</organism>
<name>A0A1L9Q0W9_ASPVE</name>
<keyword evidence="3" id="KW-1185">Reference proteome</keyword>
<evidence type="ECO:0000313" key="3">
    <source>
        <dbReference type="Proteomes" id="UP000184073"/>
    </source>
</evidence>
<dbReference type="EMBL" id="KV878137">
    <property type="protein sequence ID" value="OJJ07400.1"/>
    <property type="molecule type" value="Genomic_DNA"/>
</dbReference>
<dbReference type="GeneID" id="63726269"/>
<keyword evidence="1" id="KW-1133">Transmembrane helix</keyword>
<dbReference type="Proteomes" id="UP000184073">
    <property type="component" value="Unassembled WGS sequence"/>
</dbReference>
<accession>A0A1L9Q0W9</accession>
<protein>
    <submittedName>
        <fullName evidence="2">Uncharacterized protein</fullName>
    </submittedName>
</protein>
<feature type="transmembrane region" description="Helical" evidence="1">
    <location>
        <begin position="300"/>
        <end position="325"/>
    </location>
</feature>
<dbReference type="OrthoDB" id="5428890at2759"/>
<dbReference type="AlphaFoldDB" id="A0A1L9Q0W9"/>
<dbReference type="RefSeq" id="XP_040673162.1">
    <property type="nucleotide sequence ID" value="XM_040810758.1"/>
</dbReference>
<gene>
    <name evidence="2" type="ORF">ASPVEDRAFT_33622</name>
</gene>